<feature type="transmembrane region" description="Helical" evidence="1">
    <location>
        <begin position="459"/>
        <end position="484"/>
    </location>
</feature>
<sequence>MASSDFLFLSSPPSSTEDLQQWRKDITKALQNLLSSKTILPVCIFKLPETLTSEKPDAYVPQHIGLGPIHHFRTDLYSKQEKLKIVTANIILQPCNVTTEFEKILQENLINIVPVAEYCYDLSFDIDDDVLACVFAIDALVLLDVLSKVRDGRSTAYMEDVMMLENQIPLVILIELLNALDVSTGDSANLFLTNLLLNFCQTRAIFKFIMPKNQFDLGIDNRFHLLDCMHHLIVNHTIPPTPSARINFSVGINLENVENVVQTAGELFPCLNVFFKPILLLLKLPWDKIGSLIKKMLGDPPEVLEIDIPSVSLLTRIAKIGFSTTIGGIRDIKFDEENLTFCLPILDLKHDSEVILRNLVAYEELMFKSGIATNLDFTEYVDFMCGIVDSVKDVEILREKEVIVGDMEDEEVVKLFNGITKSSVKVNGQKSKLQNTIEKVNNHYGNIPRIKVFRFLKKLFLASWKTLVVVFSILGLLLAIYVGVCEVYECKDRFGLGEGRLVIPYVTMNNKLLDF</sequence>
<dbReference type="OrthoDB" id="1621957at2759"/>
<dbReference type="Pfam" id="PF03140">
    <property type="entry name" value="DUF247"/>
    <property type="match status" value="1"/>
</dbReference>
<dbReference type="InterPro" id="IPR004158">
    <property type="entry name" value="DUF247_pln"/>
</dbReference>
<evidence type="ECO:0000256" key="1">
    <source>
        <dbReference type="SAM" id="Phobius"/>
    </source>
</evidence>
<name>A0A9R1UX79_LACSA</name>
<dbReference type="Proteomes" id="UP000235145">
    <property type="component" value="Unassembled WGS sequence"/>
</dbReference>
<comment type="caution">
    <text evidence="2">The sequence shown here is derived from an EMBL/GenBank/DDBJ whole genome shotgun (WGS) entry which is preliminary data.</text>
</comment>
<dbReference type="PANTHER" id="PTHR31549">
    <property type="entry name" value="PROTEIN, PUTATIVE (DUF247)-RELATED-RELATED"/>
    <property type="match status" value="1"/>
</dbReference>
<reference evidence="2 3" key="1">
    <citation type="journal article" date="2017" name="Nat. Commun.">
        <title>Genome assembly with in vitro proximity ligation data and whole-genome triplication in lettuce.</title>
        <authorList>
            <person name="Reyes-Chin-Wo S."/>
            <person name="Wang Z."/>
            <person name="Yang X."/>
            <person name="Kozik A."/>
            <person name="Arikit S."/>
            <person name="Song C."/>
            <person name="Xia L."/>
            <person name="Froenicke L."/>
            <person name="Lavelle D.O."/>
            <person name="Truco M.J."/>
            <person name="Xia R."/>
            <person name="Zhu S."/>
            <person name="Xu C."/>
            <person name="Xu H."/>
            <person name="Xu X."/>
            <person name="Cox K."/>
            <person name="Korf I."/>
            <person name="Meyers B.C."/>
            <person name="Michelmore R.W."/>
        </authorList>
    </citation>
    <scope>NUCLEOTIDE SEQUENCE [LARGE SCALE GENOMIC DNA]</scope>
    <source>
        <strain evidence="3">cv. Salinas</strain>
        <tissue evidence="2">Seedlings</tissue>
    </source>
</reference>
<protein>
    <submittedName>
        <fullName evidence="2">Uncharacterized protein</fullName>
    </submittedName>
</protein>
<gene>
    <name evidence="2" type="ORF">LSAT_V11C700361040</name>
</gene>
<evidence type="ECO:0000313" key="2">
    <source>
        <dbReference type="EMBL" id="KAJ0194924.1"/>
    </source>
</evidence>
<evidence type="ECO:0000313" key="3">
    <source>
        <dbReference type="Proteomes" id="UP000235145"/>
    </source>
</evidence>
<keyword evidence="1" id="KW-0472">Membrane</keyword>
<dbReference type="PANTHER" id="PTHR31549:SF289">
    <property type="match status" value="1"/>
</dbReference>
<accession>A0A9R1UX79</accession>
<keyword evidence="3" id="KW-1185">Reference proteome</keyword>
<dbReference type="AlphaFoldDB" id="A0A9R1UX79"/>
<dbReference type="Gramene" id="rna-gnl|WGS:NBSK|LSAT_7X47280_mrna">
    <property type="protein sequence ID" value="cds-PLY73372.1"/>
    <property type="gene ID" value="gene-LSAT_7X47280"/>
</dbReference>
<organism evidence="2 3">
    <name type="scientific">Lactuca sativa</name>
    <name type="common">Garden lettuce</name>
    <dbReference type="NCBI Taxonomy" id="4236"/>
    <lineage>
        <taxon>Eukaryota</taxon>
        <taxon>Viridiplantae</taxon>
        <taxon>Streptophyta</taxon>
        <taxon>Embryophyta</taxon>
        <taxon>Tracheophyta</taxon>
        <taxon>Spermatophyta</taxon>
        <taxon>Magnoliopsida</taxon>
        <taxon>eudicotyledons</taxon>
        <taxon>Gunneridae</taxon>
        <taxon>Pentapetalae</taxon>
        <taxon>asterids</taxon>
        <taxon>campanulids</taxon>
        <taxon>Asterales</taxon>
        <taxon>Asteraceae</taxon>
        <taxon>Cichorioideae</taxon>
        <taxon>Cichorieae</taxon>
        <taxon>Lactucinae</taxon>
        <taxon>Lactuca</taxon>
    </lineage>
</organism>
<keyword evidence="1" id="KW-0812">Transmembrane</keyword>
<keyword evidence="1" id="KW-1133">Transmembrane helix</keyword>
<dbReference type="EMBL" id="NBSK02000007">
    <property type="protein sequence ID" value="KAJ0194924.1"/>
    <property type="molecule type" value="Genomic_DNA"/>
</dbReference>
<proteinExistence type="predicted"/>